<evidence type="ECO:0000313" key="7">
    <source>
        <dbReference type="Proteomes" id="UP000703269"/>
    </source>
</evidence>
<dbReference type="InterPro" id="IPR008146">
    <property type="entry name" value="Gln_synth_cat_dom"/>
</dbReference>
<feature type="compositionally biased region" description="Basic and acidic residues" evidence="4">
    <location>
        <begin position="282"/>
        <end position="295"/>
    </location>
</feature>
<dbReference type="Pfam" id="PF00120">
    <property type="entry name" value="Gln-synt_C"/>
    <property type="match status" value="1"/>
</dbReference>
<evidence type="ECO:0000256" key="3">
    <source>
        <dbReference type="RuleBase" id="RU000384"/>
    </source>
</evidence>
<gene>
    <name evidence="6" type="ORF">PsYK624_148820</name>
</gene>
<protein>
    <submittedName>
        <fullName evidence="6">Glutamine synthetase</fullName>
    </submittedName>
</protein>
<name>A0A9P3GNF9_9APHY</name>
<dbReference type="PANTHER" id="PTHR43785:SF2">
    <property type="entry name" value="TYPE-1 GLUTAMINE SYNTHETASE 1"/>
    <property type="match status" value="1"/>
</dbReference>
<evidence type="ECO:0000313" key="6">
    <source>
        <dbReference type="EMBL" id="GJE98647.1"/>
    </source>
</evidence>
<dbReference type="PROSITE" id="PS51987">
    <property type="entry name" value="GS_CATALYTIC"/>
    <property type="match status" value="1"/>
</dbReference>
<dbReference type="OrthoDB" id="3364440at2759"/>
<evidence type="ECO:0000256" key="4">
    <source>
        <dbReference type="SAM" id="MobiDB-lite"/>
    </source>
</evidence>
<dbReference type="SUPFAM" id="SSF55931">
    <property type="entry name" value="Glutamine synthetase/guanido kinase"/>
    <property type="match status" value="1"/>
</dbReference>
<dbReference type="Gene3D" id="3.30.590.10">
    <property type="entry name" value="Glutamine synthetase/guanido kinase, catalytic domain"/>
    <property type="match status" value="1"/>
</dbReference>
<keyword evidence="7" id="KW-1185">Reference proteome</keyword>
<dbReference type="InterPro" id="IPR014746">
    <property type="entry name" value="Gln_synth/guanido_kin_cat_dom"/>
</dbReference>
<organism evidence="6 7">
    <name type="scientific">Phanerochaete sordida</name>
    <dbReference type="NCBI Taxonomy" id="48140"/>
    <lineage>
        <taxon>Eukaryota</taxon>
        <taxon>Fungi</taxon>
        <taxon>Dikarya</taxon>
        <taxon>Basidiomycota</taxon>
        <taxon>Agaricomycotina</taxon>
        <taxon>Agaricomycetes</taxon>
        <taxon>Polyporales</taxon>
        <taxon>Phanerochaetaceae</taxon>
        <taxon>Phanerochaete</taxon>
    </lineage>
</organism>
<reference evidence="6 7" key="1">
    <citation type="submission" date="2021-08" db="EMBL/GenBank/DDBJ databases">
        <title>Draft Genome Sequence of Phanerochaete sordida strain YK-624.</title>
        <authorList>
            <person name="Mori T."/>
            <person name="Dohra H."/>
            <person name="Suzuki T."/>
            <person name="Kawagishi H."/>
            <person name="Hirai H."/>
        </authorList>
    </citation>
    <scope>NUCLEOTIDE SEQUENCE [LARGE SCALE GENOMIC DNA]</scope>
    <source>
        <strain evidence="6 7">YK-624</strain>
    </source>
</reference>
<proteinExistence type="inferred from homology"/>
<comment type="caution">
    <text evidence="6">The sequence shown here is derived from an EMBL/GenBank/DDBJ whole genome shotgun (WGS) entry which is preliminary data.</text>
</comment>
<dbReference type="Proteomes" id="UP000703269">
    <property type="component" value="Unassembled WGS sequence"/>
</dbReference>
<dbReference type="EMBL" id="BPQB01000092">
    <property type="protein sequence ID" value="GJE98647.1"/>
    <property type="molecule type" value="Genomic_DNA"/>
</dbReference>
<dbReference type="AlphaFoldDB" id="A0A9P3GNF9"/>
<feature type="domain" description="GS catalytic" evidence="5">
    <location>
        <begin position="137"/>
        <end position="480"/>
    </location>
</feature>
<keyword evidence="1" id="KW-0436">Ligase</keyword>
<comment type="similarity">
    <text evidence="2 3">Belongs to the glutamine synthetase family.</text>
</comment>
<dbReference type="PANTHER" id="PTHR43785">
    <property type="entry name" value="GAMMA-GLUTAMYLPUTRESCINE SYNTHETASE"/>
    <property type="match status" value="1"/>
</dbReference>
<evidence type="ECO:0000256" key="1">
    <source>
        <dbReference type="ARBA" id="ARBA00022598"/>
    </source>
</evidence>
<evidence type="ECO:0000256" key="2">
    <source>
        <dbReference type="PROSITE-ProRule" id="PRU01331"/>
    </source>
</evidence>
<feature type="region of interest" description="Disordered" evidence="4">
    <location>
        <begin position="272"/>
        <end position="295"/>
    </location>
</feature>
<sequence length="480" mass="52282">MSNEHAYNVVYTPSNVASYGKQQGGLTDELLDLHGVKFIRVTWVDWINNVRYRVIPRAYFKKLLESDRPGVSITKAAFGLVALALAPGFTGAGEDHYIIDTSSFRLSPYAPGHATVFGFFQQKVPHPEHGLAVPYCPRALLKRIVKRAQDEAGVSYLAGFEHEFILLSATKPKIVPVNEADWSVSSKMPCGAVETTVMEEIAMKLAEAGIELQMYHAEAAPGQYEVVTGPLPPLEAADACISTRETIYNVASKHGLRATFAPRLYSNSTGSAAHTHISVHKTRPDKTKTRADDHLGPTMTQAERSFLQGVLDHAPALCALTLPTKYSYARVADGIWSGGTYASWGTDQREAPVRLTGAQGRHHFEVRFVDGTASPYLVLAGLLGAGTEALVREALLKSADCFTPVAQMSEEQRAAHGVQNAGRLPTTVEQARKNFAADGELKAVFGDDFVEKYNGVNALLETVLTAETEDETVTKLVNFY</sequence>
<dbReference type="SMART" id="SM01230">
    <property type="entry name" value="Gln-synt_C"/>
    <property type="match status" value="1"/>
</dbReference>
<dbReference type="GO" id="GO:0004356">
    <property type="term" value="F:glutamine synthetase activity"/>
    <property type="evidence" value="ECO:0007669"/>
    <property type="project" value="InterPro"/>
</dbReference>
<accession>A0A9P3GNF9</accession>
<evidence type="ECO:0000259" key="5">
    <source>
        <dbReference type="PROSITE" id="PS51987"/>
    </source>
</evidence>